<dbReference type="GeneID" id="112453763"/>
<evidence type="ECO:0000256" key="6">
    <source>
        <dbReference type="ARBA" id="ARBA00023422"/>
    </source>
</evidence>
<reference evidence="12" key="1">
    <citation type="submission" date="2025-08" db="UniProtKB">
        <authorList>
            <consortium name="RefSeq"/>
        </authorList>
    </citation>
    <scope>IDENTIFICATION</scope>
    <source>
        <tissue evidence="12">Whole body</tissue>
    </source>
</reference>
<evidence type="ECO:0000313" key="11">
    <source>
        <dbReference type="Proteomes" id="UP000504618"/>
    </source>
</evidence>
<feature type="compositionally biased region" description="Polar residues" evidence="9">
    <location>
        <begin position="562"/>
        <end position="585"/>
    </location>
</feature>
<feature type="domain" description="PNPLA" evidence="10">
    <location>
        <begin position="179"/>
        <end position="361"/>
    </location>
</feature>
<evidence type="ECO:0000313" key="12">
    <source>
        <dbReference type="RefSeq" id="XP_024870445.1"/>
    </source>
</evidence>
<proteinExistence type="predicted"/>
<dbReference type="PANTHER" id="PTHR24139">
    <property type="entry name" value="CALCIUM-INDEPENDENT PHOSPHOLIPASE A2"/>
    <property type="match status" value="1"/>
</dbReference>
<protein>
    <recommendedName>
        <fullName evidence="1">phospholipase A2</fullName>
        <ecNumber evidence="1">3.1.1.4</ecNumber>
    </recommendedName>
</protein>
<dbReference type="PROSITE" id="PS50297">
    <property type="entry name" value="ANK_REP_REGION"/>
    <property type="match status" value="1"/>
</dbReference>
<dbReference type="RefSeq" id="XP_024870445.1">
    <property type="nucleotide sequence ID" value="XM_025014677.1"/>
</dbReference>
<keyword evidence="2" id="KW-0677">Repeat</keyword>
<dbReference type="OrthoDB" id="10021675at2759"/>
<feature type="repeat" description="ANK" evidence="7">
    <location>
        <begin position="54"/>
        <end position="86"/>
    </location>
</feature>
<evidence type="ECO:0000256" key="5">
    <source>
        <dbReference type="ARBA" id="ARBA00023098"/>
    </source>
</evidence>
<feature type="compositionally biased region" description="Low complexity" evidence="9">
    <location>
        <begin position="547"/>
        <end position="561"/>
    </location>
</feature>
<evidence type="ECO:0000259" key="10">
    <source>
        <dbReference type="PROSITE" id="PS51635"/>
    </source>
</evidence>
<dbReference type="GO" id="GO:0047499">
    <property type="term" value="F:calcium-independent phospholipase A2 activity"/>
    <property type="evidence" value="ECO:0007669"/>
    <property type="project" value="InterPro"/>
</dbReference>
<dbReference type="SUPFAM" id="SSF48403">
    <property type="entry name" value="Ankyrin repeat"/>
    <property type="match status" value="1"/>
</dbReference>
<accession>A0A6J1PMU4</accession>
<gene>
    <name evidence="12" type="primary">LOC112453763</name>
</gene>
<comment type="catalytic activity">
    <reaction evidence="6">
        <text>a 1,2-diacyl-sn-glycero-3-phosphocholine + H2O = a 1-acyl-sn-glycero-3-phosphocholine + a fatty acid + H(+)</text>
        <dbReference type="Rhea" id="RHEA:15801"/>
        <dbReference type="ChEBI" id="CHEBI:15377"/>
        <dbReference type="ChEBI" id="CHEBI:15378"/>
        <dbReference type="ChEBI" id="CHEBI:28868"/>
        <dbReference type="ChEBI" id="CHEBI:57643"/>
        <dbReference type="ChEBI" id="CHEBI:58168"/>
        <dbReference type="EC" id="3.1.1.4"/>
    </reaction>
    <physiologicalReaction direction="left-to-right" evidence="6">
        <dbReference type="Rhea" id="RHEA:15802"/>
    </physiologicalReaction>
</comment>
<evidence type="ECO:0000256" key="4">
    <source>
        <dbReference type="ARBA" id="ARBA00023043"/>
    </source>
</evidence>
<dbReference type="AlphaFoldDB" id="A0A6J1PMU4"/>
<evidence type="ECO:0000256" key="3">
    <source>
        <dbReference type="ARBA" id="ARBA00022801"/>
    </source>
</evidence>
<evidence type="ECO:0000256" key="8">
    <source>
        <dbReference type="PROSITE-ProRule" id="PRU01161"/>
    </source>
</evidence>
<dbReference type="Gene3D" id="1.25.40.20">
    <property type="entry name" value="Ankyrin repeat-containing domain"/>
    <property type="match status" value="1"/>
</dbReference>
<dbReference type="Gene3D" id="3.40.1090.10">
    <property type="entry name" value="Cytosolic phospholipase A2 catalytic domain"/>
    <property type="match status" value="1"/>
</dbReference>
<dbReference type="CDD" id="cd07212">
    <property type="entry name" value="Pat_PNPLA9"/>
    <property type="match status" value="1"/>
</dbReference>
<feature type="short sequence motif" description="GXSXG" evidence="8">
    <location>
        <begin position="215"/>
        <end position="219"/>
    </location>
</feature>
<dbReference type="PANTHER" id="PTHR24139:SF34">
    <property type="entry name" value="85_88 KDA CALCIUM-INDEPENDENT PHOSPHOLIPASE A2"/>
    <property type="match status" value="1"/>
</dbReference>
<feature type="active site" description="Nucleophile" evidence="8">
    <location>
        <position position="217"/>
    </location>
</feature>
<keyword evidence="8" id="KW-0442">Lipid degradation</keyword>
<evidence type="ECO:0000256" key="7">
    <source>
        <dbReference type="PROSITE-ProRule" id="PRU00023"/>
    </source>
</evidence>
<evidence type="ECO:0000256" key="9">
    <source>
        <dbReference type="SAM" id="MobiDB-lite"/>
    </source>
</evidence>
<sequence length="620" mass="68429">MKIPACGVDARAKREFVRLLASAIQTHDLSTVIALLSHCKEADNIVIVNFVNKDGDNLLHFAAETGTPAIVQALIVFGFDIDAKNRKAETPRHKANVGTIDGNKIIYVLHAVGAQRCPPETAGCHHGCKHGENYTGIEPEEQPHMEELRKILDQMLHDSGMKKMADPGNCKRIKGGRLLCLDGGGIRGLVLVQMLLEIESVLRKPVMHCFDWIAGTSTGGILGLGLAAGKSLRECQALYFRIKENAFVGLRPYDSECLEKELKECLGANTVMADIEKPKIMITGALADRKPMDLHLFRNYEAPSAILKLPESSKFKPTLSPREQLLWKAARATSAAPSYFPEFGRFLDGGLIANNPTLHAMKEINEYNLALKASNREKEVIPLSLVVSLGTGIMPTKPYTLNENFEENSDNFLPDKKFARFLVGFWNIVKRISKRIRALAMLLIDQVTASNGHVVDCARTWCSMIGVPYYRFSPHLSTEVALDAKSDDILVNMMWTTKAFMHANRDVVQELATIIGRDSSLEFDEIPIQAGQGLLIRKSVAVFTSTSSTSQSRSIQRQTVSNSTGNTVRSNNNENTDWSNSTRSRMPQKGSAPKRPRLTGYENSGIEGHTKNKCPSSGPN</sequence>
<dbReference type="InterPro" id="IPR047148">
    <property type="entry name" value="PLPL9"/>
</dbReference>
<dbReference type="GO" id="GO:0005739">
    <property type="term" value="C:mitochondrion"/>
    <property type="evidence" value="ECO:0007669"/>
    <property type="project" value="TreeGrafter"/>
</dbReference>
<dbReference type="InterPro" id="IPR016035">
    <property type="entry name" value="Acyl_Trfase/lysoPLipase"/>
</dbReference>
<keyword evidence="11" id="KW-1185">Reference proteome</keyword>
<keyword evidence="3 8" id="KW-0378">Hydrolase</keyword>
<dbReference type="InterPro" id="IPR036770">
    <property type="entry name" value="Ankyrin_rpt-contain_sf"/>
</dbReference>
<dbReference type="GO" id="GO:0052816">
    <property type="term" value="F:long-chain fatty acyl-CoA hydrolase activity"/>
    <property type="evidence" value="ECO:0007669"/>
    <property type="project" value="TreeGrafter"/>
</dbReference>
<keyword evidence="5 8" id="KW-0443">Lipid metabolism</keyword>
<dbReference type="PROSITE" id="PS51635">
    <property type="entry name" value="PNPLA"/>
    <property type="match status" value="1"/>
</dbReference>
<dbReference type="GO" id="GO:2000304">
    <property type="term" value="P:positive regulation of ceramide biosynthetic process"/>
    <property type="evidence" value="ECO:0007669"/>
    <property type="project" value="TreeGrafter"/>
</dbReference>
<name>A0A6J1PMU4_9HYME</name>
<feature type="short sequence motif" description="DGA/G" evidence="8">
    <location>
        <begin position="348"/>
        <end position="350"/>
    </location>
</feature>
<feature type="region of interest" description="Disordered" evidence="9">
    <location>
        <begin position="547"/>
        <end position="620"/>
    </location>
</feature>
<feature type="active site" description="Proton acceptor" evidence="8">
    <location>
        <position position="348"/>
    </location>
</feature>
<evidence type="ECO:0000256" key="2">
    <source>
        <dbReference type="ARBA" id="ARBA00022737"/>
    </source>
</evidence>
<dbReference type="InterPro" id="IPR002110">
    <property type="entry name" value="Ankyrin_rpt"/>
</dbReference>
<dbReference type="EC" id="3.1.1.4" evidence="1"/>
<dbReference type="GO" id="GO:0016042">
    <property type="term" value="P:lipid catabolic process"/>
    <property type="evidence" value="ECO:0007669"/>
    <property type="project" value="UniProtKB-UniRule"/>
</dbReference>
<dbReference type="Proteomes" id="UP000504618">
    <property type="component" value="Unplaced"/>
</dbReference>
<dbReference type="Pfam" id="PF01734">
    <property type="entry name" value="Patatin"/>
    <property type="match status" value="1"/>
</dbReference>
<dbReference type="SUPFAM" id="SSF52151">
    <property type="entry name" value="FabD/lysophospholipase-like"/>
    <property type="match status" value="1"/>
</dbReference>
<dbReference type="PROSITE" id="PS50088">
    <property type="entry name" value="ANK_REPEAT"/>
    <property type="match status" value="1"/>
</dbReference>
<organism evidence="11 12">
    <name type="scientific">Temnothorax curvispinosus</name>
    <dbReference type="NCBI Taxonomy" id="300111"/>
    <lineage>
        <taxon>Eukaryota</taxon>
        <taxon>Metazoa</taxon>
        <taxon>Ecdysozoa</taxon>
        <taxon>Arthropoda</taxon>
        <taxon>Hexapoda</taxon>
        <taxon>Insecta</taxon>
        <taxon>Pterygota</taxon>
        <taxon>Neoptera</taxon>
        <taxon>Endopterygota</taxon>
        <taxon>Hymenoptera</taxon>
        <taxon>Apocrita</taxon>
        <taxon>Aculeata</taxon>
        <taxon>Formicoidea</taxon>
        <taxon>Formicidae</taxon>
        <taxon>Myrmicinae</taxon>
        <taxon>Temnothorax</taxon>
    </lineage>
</organism>
<evidence type="ECO:0000256" key="1">
    <source>
        <dbReference type="ARBA" id="ARBA00013278"/>
    </source>
</evidence>
<keyword evidence="4 7" id="KW-0040">ANK repeat</keyword>
<feature type="short sequence motif" description="GXGXXG" evidence="8">
    <location>
        <begin position="183"/>
        <end position="188"/>
    </location>
</feature>
<dbReference type="InterPro" id="IPR002641">
    <property type="entry name" value="PNPLA_dom"/>
</dbReference>